<evidence type="ECO:0000256" key="6">
    <source>
        <dbReference type="ARBA" id="ARBA00022833"/>
    </source>
</evidence>
<comment type="cofactor">
    <cofactor evidence="1">
        <name>Zn(2+)</name>
        <dbReference type="ChEBI" id="CHEBI:29105"/>
    </cofactor>
</comment>
<dbReference type="InterPro" id="IPR050414">
    <property type="entry name" value="Fungal_M35_metalloproteases"/>
</dbReference>
<evidence type="ECO:0000256" key="3">
    <source>
        <dbReference type="ARBA" id="ARBA00022670"/>
    </source>
</evidence>
<dbReference type="InterPro" id="IPR024079">
    <property type="entry name" value="MetalloPept_cat_dom_sf"/>
</dbReference>
<dbReference type="RefSeq" id="WP_039610405.1">
    <property type="nucleotide sequence ID" value="NZ_JWIC01000007.1"/>
</dbReference>
<reference evidence="10 11" key="1">
    <citation type="submission" date="2014-12" db="EMBL/GenBank/DDBJ databases">
        <title>Draft Genome Sequence of Pseudoalteromonas luteoviolacea HI1.</title>
        <authorList>
            <person name="Asahina A.Y."/>
            <person name="Hadfield M.G."/>
        </authorList>
    </citation>
    <scope>NUCLEOTIDE SEQUENCE [LARGE SCALE GENOMIC DNA]</scope>
    <source>
        <strain evidence="10 11">HI1</strain>
    </source>
</reference>
<dbReference type="Pfam" id="PF14521">
    <property type="entry name" value="Aspzincin_M35"/>
    <property type="match status" value="1"/>
</dbReference>
<dbReference type="CDD" id="cd11306">
    <property type="entry name" value="M35_peptidyl-Lys"/>
    <property type="match status" value="1"/>
</dbReference>
<evidence type="ECO:0000256" key="5">
    <source>
        <dbReference type="ARBA" id="ARBA00022801"/>
    </source>
</evidence>
<keyword evidence="5" id="KW-0378">Hydrolase</keyword>
<keyword evidence="3" id="KW-0645">Protease</keyword>
<evidence type="ECO:0000256" key="8">
    <source>
        <dbReference type="SAM" id="SignalP"/>
    </source>
</evidence>
<comment type="caution">
    <text evidence="10">The sequence shown here is derived from an EMBL/GenBank/DDBJ whole genome shotgun (WGS) entry which is preliminary data.</text>
</comment>
<dbReference type="OrthoDB" id="7649992at2"/>
<dbReference type="PANTHER" id="PTHR37016:SF3">
    <property type="entry name" value="NEUTRAL PROTEASE 2-RELATED"/>
    <property type="match status" value="1"/>
</dbReference>
<gene>
    <name evidence="10" type="ORF">JF50_15905</name>
</gene>
<evidence type="ECO:0000256" key="1">
    <source>
        <dbReference type="ARBA" id="ARBA00001947"/>
    </source>
</evidence>
<dbReference type="SMART" id="SM01351">
    <property type="entry name" value="Aspzincin_M35"/>
    <property type="match status" value="1"/>
</dbReference>
<dbReference type="SUPFAM" id="SSF55486">
    <property type="entry name" value="Metalloproteases ('zincins'), catalytic domain"/>
    <property type="match status" value="1"/>
</dbReference>
<dbReference type="GO" id="GO:0046872">
    <property type="term" value="F:metal ion binding"/>
    <property type="evidence" value="ECO:0007669"/>
    <property type="project" value="UniProtKB-KW"/>
</dbReference>
<evidence type="ECO:0000259" key="9">
    <source>
        <dbReference type="SMART" id="SM01351"/>
    </source>
</evidence>
<feature type="signal peptide" evidence="8">
    <location>
        <begin position="1"/>
        <end position="22"/>
    </location>
</feature>
<organism evidence="10 11">
    <name type="scientific">Pseudoalteromonas luteoviolacea</name>
    <dbReference type="NCBI Taxonomy" id="43657"/>
    <lineage>
        <taxon>Bacteria</taxon>
        <taxon>Pseudomonadati</taxon>
        <taxon>Pseudomonadota</taxon>
        <taxon>Gammaproteobacteria</taxon>
        <taxon>Alteromonadales</taxon>
        <taxon>Pseudoalteromonadaceae</taxon>
        <taxon>Pseudoalteromonas</taxon>
    </lineage>
</organism>
<sequence length="368" mass="40659">MMRIIKLSCVSSAILLSCFANAQNVSATLHFAQQIHSTDGDVHVELELTNHENKPVNLLKWATAEEGISGDLFTVKRDGKEVSYLGALYKRRAPNEKDYIEILPGESISYKVELSALYDFSAPGQYEISYNAESVHLYRNADFQIATSKSIPRKVNELKSNTAVTWLDGEVQVFENDQLHTNSVFAATSYASCSNSQKSTINSAWSSAKTMSANATSYLTGRSTSQLENSARYTTWFGDPTVRVGFLWLTKAHERVEENFTATTDAIKNKPLSFDCSCTSSGTFAYVYPSQPYKIYFCGAFWGAPRTGTDSQAGTIIHEVSHFNAVAGTDDHAYGHSGAKQLASSDVKKAIENADSYEYFAENTPYQN</sequence>
<protein>
    <recommendedName>
        <fullName evidence="9">Lysine-specific metallo-endopeptidase domain-containing protein</fullName>
    </recommendedName>
</protein>
<dbReference type="PANTHER" id="PTHR37016">
    <property type="match status" value="1"/>
</dbReference>
<proteinExistence type="inferred from homology"/>
<keyword evidence="4" id="KW-0479">Metal-binding</keyword>
<dbReference type="GO" id="GO:0004222">
    <property type="term" value="F:metalloendopeptidase activity"/>
    <property type="evidence" value="ECO:0007669"/>
    <property type="project" value="InterPro"/>
</dbReference>
<feature type="domain" description="Lysine-specific metallo-endopeptidase" evidence="9">
    <location>
        <begin position="217"/>
        <end position="362"/>
    </location>
</feature>
<name>A0A0C1MMU3_9GAMM</name>
<evidence type="ECO:0000313" key="11">
    <source>
        <dbReference type="Proteomes" id="UP000031327"/>
    </source>
</evidence>
<dbReference type="Gene3D" id="3.40.390.10">
    <property type="entry name" value="Collagenase (Catalytic Domain)"/>
    <property type="match status" value="1"/>
</dbReference>
<dbReference type="Proteomes" id="UP000031327">
    <property type="component" value="Unassembled WGS sequence"/>
</dbReference>
<dbReference type="PROSITE" id="PS51257">
    <property type="entry name" value="PROKAR_LIPOPROTEIN"/>
    <property type="match status" value="1"/>
</dbReference>
<keyword evidence="8" id="KW-0732">Signal</keyword>
<keyword evidence="6" id="KW-0862">Zinc</keyword>
<evidence type="ECO:0000256" key="4">
    <source>
        <dbReference type="ARBA" id="ARBA00022723"/>
    </source>
</evidence>
<dbReference type="InterPro" id="IPR029463">
    <property type="entry name" value="Lys_MEP"/>
</dbReference>
<dbReference type="Gene3D" id="2.60.40.2970">
    <property type="match status" value="1"/>
</dbReference>
<comment type="similarity">
    <text evidence="2">Belongs to the peptidase M35 family.</text>
</comment>
<dbReference type="InterPro" id="IPR034115">
    <property type="entry name" value="M35_peptidyl-Lys"/>
</dbReference>
<evidence type="ECO:0000256" key="7">
    <source>
        <dbReference type="ARBA" id="ARBA00023049"/>
    </source>
</evidence>
<dbReference type="GO" id="GO:0006508">
    <property type="term" value="P:proteolysis"/>
    <property type="evidence" value="ECO:0007669"/>
    <property type="project" value="UniProtKB-KW"/>
</dbReference>
<dbReference type="AlphaFoldDB" id="A0A0C1MMU3"/>
<dbReference type="EMBL" id="JWIC01000007">
    <property type="protein sequence ID" value="KID55833.1"/>
    <property type="molecule type" value="Genomic_DNA"/>
</dbReference>
<evidence type="ECO:0000313" key="10">
    <source>
        <dbReference type="EMBL" id="KID55833.1"/>
    </source>
</evidence>
<keyword evidence="7" id="KW-0482">Metalloprotease</keyword>
<accession>A0A0C1MMU3</accession>
<feature type="chain" id="PRO_5002153754" description="Lysine-specific metallo-endopeptidase domain-containing protein" evidence="8">
    <location>
        <begin position="23"/>
        <end position="368"/>
    </location>
</feature>
<evidence type="ECO:0000256" key="2">
    <source>
        <dbReference type="ARBA" id="ARBA00010279"/>
    </source>
</evidence>